<dbReference type="GO" id="GO:0006355">
    <property type="term" value="P:regulation of DNA-templated transcription"/>
    <property type="evidence" value="ECO:0007669"/>
    <property type="project" value="InterPro"/>
</dbReference>
<dbReference type="EMBL" id="JACHJB010000001">
    <property type="protein sequence ID" value="MBB6346238.1"/>
    <property type="molecule type" value="Genomic_DNA"/>
</dbReference>
<dbReference type="CDD" id="cd15831">
    <property type="entry name" value="BTAD"/>
    <property type="match status" value="1"/>
</dbReference>
<dbReference type="Pfam" id="PF13424">
    <property type="entry name" value="TPR_12"/>
    <property type="match status" value="1"/>
</dbReference>
<dbReference type="Pfam" id="PF03704">
    <property type="entry name" value="BTAD"/>
    <property type="match status" value="1"/>
</dbReference>
<dbReference type="InterPro" id="IPR016032">
    <property type="entry name" value="Sig_transdc_resp-reg_C-effctor"/>
</dbReference>
<dbReference type="InterPro" id="IPR001867">
    <property type="entry name" value="OmpR/PhoB-type_DNA-bd"/>
</dbReference>
<dbReference type="GO" id="GO:0000160">
    <property type="term" value="P:phosphorelay signal transduction system"/>
    <property type="evidence" value="ECO:0007669"/>
    <property type="project" value="InterPro"/>
</dbReference>
<dbReference type="InterPro" id="IPR041664">
    <property type="entry name" value="AAA_16"/>
</dbReference>
<dbReference type="SMART" id="SM00028">
    <property type="entry name" value="TPR"/>
    <property type="match status" value="2"/>
</dbReference>
<keyword evidence="8" id="KW-1185">Reference proteome</keyword>
<feature type="DNA-binding region" description="OmpR/PhoB-type" evidence="5">
    <location>
        <begin position="1"/>
        <end position="91"/>
    </location>
</feature>
<evidence type="ECO:0000259" key="6">
    <source>
        <dbReference type="PROSITE" id="PS51755"/>
    </source>
</evidence>
<keyword evidence="7" id="KW-0067">ATP-binding</keyword>
<dbReference type="SUPFAM" id="SSF52540">
    <property type="entry name" value="P-loop containing nucleoside triphosphate hydrolases"/>
    <property type="match status" value="1"/>
</dbReference>
<evidence type="ECO:0000313" key="8">
    <source>
        <dbReference type="Proteomes" id="UP000583800"/>
    </source>
</evidence>
<dbReference type="AlphaFoldDB" id="A0A7X0C130"/>
<keyword evidence="4" id="KW-0804">Transcription</keyword>
<dbReference type="PROSITE" id="PS51755">
    <property type="entry name" value="OMPR_PHOB"/>
    <property type="match status" value="1"/>
</dbReference>
<reference evidence="7 8" key="1">
    <citation type="submission" date="2020-08" db="EMBL/GenBank/DDBJ databases">
        <title>Sequencing the genomes of 1000 actinobacteria strains.</title>
        <authorList>
            <person name="Klenk H.-P."/>
        </authorList>
    </citation>
    <scope>NUCLEOTIDE SEQUENCE [LARGE SCALE GENOMIC DNA]</scope>
    <source>
        <strain evidence="7 8">DSM 45913</strain>
    </source>
</reference>
<dbReference type="RefSeq" id="WP_185084063.1">
    <property type="nucleotide sequence ID" value="NZ_JACHJB010000001.1"/>
</dbReference>
<dbReference type="Gene3D" id="3.40.50.300">
    <property type="entry name" value="P-loop containing nucleotide triphosphate hydrolases"/>
    <property type="match status" value="1"/>
</dbReference>
<keyword evidence="3 5" id="KW-0238">DNA-binding</keyword>
<accession>A0A7X0C130</accession>
<comment type="similarity">
    <text evidence="1">Belongs to the AfsR/DnrI/RedD regulatory family.</text>
</comment>
<protein>
    <submittedName>
        <fullName evidence="7">DNA-binding SARP family transcriptional activator/energy-coupling factor transporter ATP-binding protein EcfA2</fullName>
    </submittedName>
</protein>
<dbReference type="PANTHER" id="PTHR35807">
    <property type="entry name" value="TRANSCRIPTIONAL REGULATOR REDD-RELATED"/>
    <property type="match status" value="1"/>
</dbReference>
<dbReference type="Gene3D" id="1.10.10.10">
    <property type="entry name" value="Winged helix-like DNA-binding domain superfamily/Winged helix DNA-binding domain"/>
    <property type="match status" value="1"/>
</dbReference>
<evidence type="ECO:0000313" key="7">
    <source>
        <dbReference type="EMBL" id="MBB6346238.1"/>
    </source>
</evidence>
<gene>
    <name evidence="7" type="ORF">FHU36_002747</name>
</gene>
<dbReference type="GO" id="GO:0005524">
    <property type="term" value="F:ATP binding"/>
    <property type="evidence" value="ECO:0007669"/>
    <property type="project" value="UniProtKB-KW"/>
</dbReference>
<evidence type="ECO:0000256" key="3">
    <source>
        <dbReference type="ARBA" id="ARBA00023125"/>
    </source>
</evidence>
<dbReference type="Gene3D" id="1.25.40.10">
    <property type="entry name" value="Tetratricopeptide repeat domain"/>
    <property type="match status" value="3"/>
</dbReference>
<comment type="caution">
    <text evidence="7">The sequence shown here is derived from an EMBL/GenBank/DDBJ whole genome shotgun (WGS) entry which is preliminary data.</text>
</comment>
<evidence type="ECO:0000256" key="4">
    <source>
        <dbReference type="ARBA" id="ARBA00023163"/>
    </source>
</evidence>
<organism evidence="7 8">
    <name type="scientific">Nonomuraea muscovyensis</name>
    <dbReference type="NCBI Taxonomy" id="1124761"/>
    <lineage>
        <taxon>Bacteria</taxon>
        <taxon>Bacillati</taxon>
        <taxon>Actinomycetota</taxon>
        <taxon>Actinomycetes</taxon>
        <taxon>Streptosporangiales</taxon>
        <taxon>Streptosporangiaceae</taxon>
        <taxon>Nonomuraea</taxon>
    </lineage>
</organism>
<dbReference type="GO" id="GO:0003677">
    <property type="term" value="F:DNA binding"/>
    <property type="evidence" value="ECO:0007669"/>
    <property type="project" value="UniProtKB-UniRule"/>
</dbReference>
<evidence type="ECO:0000256" key="2">
    <source>
        <dbReference type="ARBA" id="ARBA00023015"/>
    </source>
</evidence>
<name>A0A7X0C130_9ACTN</name>
<dbReference type="SMART" id="SM01043">
    <property type="entry name" value="BTAD"/>
    <property type="match status" value="1"/>
</dbReference>
<dbReference type="SUPFAM" id="SSF48452">
    <property type="entry name" value="TPR-like"/>
    <property type="match status" value="3"/>
</dbReference>
<dbReference type="InterPro" id="IPR036388">
    <property type="entry name" value="WH-like_DNA-bd_sf"/>
</dbReference>
<sequence>MRHRFALLGPVLVRLDDGRYARLSGRQRAVLATLLLNANTVVSRGRLEAAVWDEPPASAVANLQTYIAQLRRIAPVAPRLVTMGSGYVLEVARDEVDVLAFQDELALARLEADPAARADRLRQAIGLWRGRAAEDAPLSAVMGARLAELDEQLAGARCDWAEAELAMGRHAEVIGELRPFVAEHPLRERAWEQLIRALAQAGRRAEALSTYRHARAALVCELGVEPGPALRELQYDILSGEPPSPRRSICQLPADIADFVGRERELARISALSSPDAHAPPVVVVTGPPGVGKSTLAVHAAHLSRAAFPDGQLYLRLGGPAPRDPATLLAELLRALNAHVIPDSADERATLYRSMVADRSMLIVLEDAAGEHQVIPLLPGTSRCAVLVTSRGPLPALPGSSVVHLAVPSQAEAGTLLERVAGAARVRTDPDAAAAILRACGLLPLAIRLAGARLATRPAWPLRELADRLASAGTLDELSFGGHDVRASFAISYEALPAPARRAFRLLGLAGLAGTAEWAVAALLDGPLREAEQSMEVLTLAGLVTADEADQSGQSRYRMHDLLAAYARERAHAEEDPVRQGEALARFTGACLRRLREAAEDYPPPMIPSAPRPAVDRTAGAGRDWLHVERETLTAAVALAEPRTAAELAHLLSPFLVVSGFADEATAMLEGVVRRAPDRHTAMVTRLLLADIALEHRQVRVARALLEELAGHFAAEGDRHANLYVSTGLGTCHLLDGEPERAWPLVARAIAGFEALGDPGGLVNALITAVGVRMSTGEHDEAIALCRRGLDLTGERRYGDYAVRFHRSLGISLYEMGRTEEAIGHYEESIGLSRELGWGPGEQITLRRLGEAYGRLGRFEQAAAVLAHCRDMFVRTGDVYGEALTAYTLGELSLGQDRPEEALSFFTRCHDLTDEPGLRAGARNRIDALLHRPHKTPPSRP</sequence>
<dbReference type="InterPro" id="IPR051677">
    <property type="entry name" value="AfsR-DnrI-RedD_regulator"/>
</dbReference>
<dbReference type="SMART" id="SM00862">
    <property type="entry name" value="Trans_reg_C"/>
    <property type="match status" value="1"/>
</dbReference>
<dbReference type="InterPro" id="IPR019734">
    <property type="entry name" value="TPR_rpt"/>
</dbReference>
<dbReference type="SUPFAM" id="SSF46894">
    <property type="entry name" value="C-terminal effector domain of the bipartite response regulators"/>
    <property type="match status" value="1"/>
</dbReference>
<dbReference type="Pfam" id="PF13191">
    <property type="entry name" value="AAA_16"/>
    <property type="match status" value="1"/>
</dbReference>
<dbReference type="PRINTS" id="PR00364">
    <property type="entry name" value="DISEASERSIST"/>
</dbReference>
<evidence type="ECO:0000256" key="5">
    <source>
        <dbReference type="PROSITE-ProRule" id="PRU01091"/>
    </source>
</evidence>
<dbReference type="InterPro" id="IPR027417">
    <property type="entry name" value="P-loop_NTPase"/>
</dbReference>
<evidence type="ECO:0000256" key="1">
    <source>
        <dbReference type="ARBA" id="ARBA00005820"/>
    </source>
</evidence>
<dbReference type="InterPro" id="IPR011990">
    <property type="entry name" value="TPR-like_helical_dom_sf"/>
</dbReference>
<keyword evidence="7" id="KW-0547">Nucleotide-binding</keyword>
<keyword evidence="2" id="KW-0805">Transcription regulation</keyword>
<proteinExistence type="inferred from homology"/>
<feature type="domain" description="OmpR/PhoB-type" evidence="6">
    <location>
        <begin position="1"/>
        <end position="91"/>
    </location>
</feature>
<dbReference type="Proteomes" id="UP000583800">
    <property type="component" value="Unassembled WGS sequence"/>
</dbReference>
<dbReference type="InterPro" id="IPR005158">
    <property type="entry name" value="BTAD"/>
</dbReference>
<dbReference type="PANTHER" id="PTHR35807:SF1">
    <property type="entry name" value="TRANSCRIPTIONAL REGULATOR REDD"/>
    <property type="match status" value="1"/>
</dbReference>
<dbReference type="Pfam" id="PF00486">
    <property type="entry name" value="Trans_reg_C"/>
    <property type="match status" value="1"/>
</dbReference>